<feature type="transmembrane region" description="Helical" evidence="2">
    <location>
        <begin position="380"/>
        <end position="401"/>
    </location>
</feature>
<dbReference type="Gene3D" id="3.30.1120.10">
    <property type="match status" value="1"/>
</dbReference>
<dbReference type="CDD" id="cd16148">
    <property type="entry name" value="sulfatase_like"/>
    <property type="match status" value="1"/>
</dbReference>
<keyword evidence="2" id="KW-0812">Transmembrane</keyword>
<dbReference type="RefSeq" id="WP_239796669.1">
    <property type="nucleotide sequence ID" value="NZ_OU912926.1"/>
</dbReference>
<reference evidence="5 6" key="1">
    <citation type="submission" date="2021-10" db="EMBL/GenBank/DDBJ databases">
        <authorList>
            <person name="Koch H."/>
        </authorList>
    </citation>
    <scope>NUCLEOTIDE SEQUENCE [LARGE SCALE GENOMIC DNA]</scope>
    <source>
        <strain evidence="5">6680</strain>
    </source>
</reference>
<dbReference type="InterPro" id="IPR017850">
    <property type="entry name" value="Alkaline_phosphatase_core_sf"/>
</dbReference>
<dbReference type="Proteomes" id="UP000839052">
    <property type="component" value="Chromosome"/>
</dbReference>
<proteinExistence type="inferred from homology"/>
<feature type="transmembrane region" description="Helical" evidence="2">
    <location>
        <begin position="354"/>
        <end position="374"/>
    </location>
</feature>
<keyword evidence="6" id="KW-1185">Reference proteome</keyword>
<name>A0ABM8YYZ5_9PROT</name>
<dbReference type="InterPro" id="IPR050738">
    <property type="entry name" value="Sulfatase"/>
</dbReference>
<evidence type="ECO:0000256" key="1">
    <source>
        <dbReference type="ARBA" id="ARBA00008779"/>
    </source>
</evidence>
<evidence type="ECO:0000259" key="3">
    <source>
        <dbReference type="Pfam" id="PF00535"/>
    </source>
</evidence>
<dbReference type="InterPro" id="IPR029044">
    <property type="entry name" value="Nucleotide-diphossugar_trans"/>
</dbReference>
<dbReference type="Pfam" id="PF00535">
    <property type="entry name" value="Glycos_transf_2"/>
    <property type="match status" value="1"/>
</dbReference>
<dbReference type="Pfam" id="PF00884">
    <property type="entry name" value="Sulfatase"/>
    <property type="match status" value="1"/>
</dbReference>
<feature type="transmembrane region" description="Helical" evidence="2">
    <location>
        <begin position="550"/>
        <end position="569"/>
    </location>
</feature>
<feature type="domain" description="Sulfatase N-terminal" evidence="4">
    <location>
        <begin position="587"/>
        <end position="929"/>
    </location>
</feature>
<accession>A0ABM8YYZ5</accession>
<dbReference type="InterPro" id="IPR000917">
    <property type="entry name" value="Sulfatase_N"/>
</dbReference>
<dbReference type="EMBL" id="OU912926">
    <property type="protein sequence ID" value="CAG9932780.1"/>
    <property type="molecule type" value="Genomic_DNA"/>
</dbReference>
<evidence type="ECO:0000313" key="5">
    <source>
        <dbReference type="EMBL" id="CAG9932780.1"/>
    </source>
</evidence>
<protein>
    <recommendedName>
        <fullName evidence="7">Arylsulfatase A</fullName>
    </recommendedName>
</protein>
<dbReference type="Gene3D" id="3.90.550.10">
    <property type="entry name" value="Spore Coat Polysaccharide Biosynthesis Protein SpsA, Chain A"/>
    <property type="match status" value="1"/>
</dbReference>
<feature type="domain" description="Glycosyltransferase 2-like" evidence="3">
    <location>
        <begin position="8"/>
        <end position="129"/>
    </location>
</feature>
<dbReference type="InterPro" id="IPR001173">
    <property type="entry name" value="Glyco_trans_2-like"/>
</dbReference>
<evidence type="ECO:0000313" key="6">
    <source>
        <dbReference type="Proteomes" id="UP000839052"/>
    </source>
</evidence>
<dbReference type="Gene3D" id="3.40.720.10">
    <property type="entry name" value="Alkaline Phosphatase, subunit A"/>
    <property type="match status" value="1"/>
</dbReference>
<feature type="transmembrane region" description="Helical" evidence="2">
    <location>
        <begin position="241"/>
        <end position="267"/>
    </location>
</feature>
<sequence length="1075" mass="120560">MAELRFTLIATVRNEANTIRSFVASLLAQSHMPDEILIVDGASTDGTREILMEYAAQGLLRVISQPCNIAQGRNLGIAAATGTHLAVTDAGCRVDMDWLAKIAQRFHSEPAPDVVAGNFHFETHTPFEVAVVRATFQPNREGTQAARYFPSSRSVAFSKAAWEKAGGYPEWLYAAEDTLFNIRMRQLGCRFVFCRDAIVRWRPRETWRALARQRINFSRGNARVGIGTAGYLTNLRVHGAITLLLVAGLWFFPLAAAALALFGWHIHKRLWSQVVATTPPDNWRMRLRVLVVMEFVRVVTLYGFLQGRWDRISHPVYIHQQTQYMGVASVDDLDFSDSPKKYRKKKLNIPLDRSILLIVALAISTVTCGLIACYTSSSTLWAGGVLPALFVASVGSVALLAKSLIDFSQTGPHIQKEVLIYYRHYTLFALARLFAWAFFIMLFTGSAGVLLYYMLTVSLGGEWSSDLATLAAVLGILGAVMLQFIRKLRFNPGLLVASMHYRISRFYGLWRWMTPERIYLMQVACISATLLLLIATSLQLIKLNLMTDLIALWSAALFFSGTITWAAWLPEARPPRRTPERAANTPPNILMIGSDTLRADRLGTLGYRRALTPNIDQLAELGVLFANCYVPCARTAPSLISLMTGTWPHTHGIRDNFNADDVTRLKVDALPHLLKAHGYRTAAISDWCGGDMGKFSFGFDYADLPEDQWNLKYLIRQGPKDLRLFLSLFTHNRLGRLMLPEIYYLGGMPLTQPMGKYARHLVSRLADSAQPFFLNVFYSTTHPPFASEWPWYTRFADPAYNGESKFAMARLTDPFEIIRRQGAPKEEFDLDQIIDLYDGCVAEFDDEVGKMICHLKDCGLADNTIVVVYSDHGMEFFEHETWGQGNSAVGDFSSRIPLLIRDPRKPACGKINQVIRSIDVAPTLLELAGLTIPDSMEGVSLADLVRGEKHDLGLPAFNETGIWITDMPGMHEDHLRYPNLLELLEVSNKASGTLAIKPQYHDIVFQAKDRMIRIGRWKLVYQPVVGGALYKLFDLETDLTCQHNLIADKPELAEAMKRQLLAWVGKNAQAGECLD</sequence>
<keyword evidence="2" id="KW-0472">Membrane</keyword>
<feature type="transmembrane region" description="Helical" evidence="2">
    <location>
        <begin position="518"/>
        <end position="538"/>
    </location>
</feature>
<gene>
    <name evidence="5" type="ORF">NTG6680_1527</name>
</gene>
<dbReference type="PANTHER" id="PTHR42693:SF33">
    <property type="entry name" value="ARYLSULFATASE"/>
    <property type="match status" value="1"/>
</dbReference>
<comment type="similarity">
    <text evidence="1">Belongs to the sulfatase family.</text>
</comment>
<evidence type="ECO:0000259" key="4">
    <source>
        <dbReference type="Pfam" id="PF00884"/>
    </source>
</evidence>
<keyword evidence="2" id="KW-1133">Transmembrane helix</keyword>
<feature type="transmembrane region" description="Helical" evidence="2">
    <location>
        <begin position="467"/>
        <end position="485"/>
    </location>
</feature>
<dbReference type="PANTHER" id="PTHR42693">
    <property type="entry name" value="ARYLSULFATASE FAMILY MEMBER"/>
    <property type="match status" value="1"/>
</dbReference>
<organism evidence="5 6">
    <name type="scientific">Candidatus Nitrotoga arctica</name>
    <dbReference type="NCBI Taxonomy" id="453162"/>
    <lineage>
        <taxon>Bacteria</taxon>
        <taxon>Pseudomonadati</taxon>
        <taxon>Pseudomonadota</taxon>
        <taxon>Betaproteobacteria</taxon>
        <taxon>Nitrosomonadales</taxon>
        <taxon>Gallionellaceae</taxon>
        <taxon>Candidatus Nitrotoga</taxon>
    </lineage>
</organism>
<dbReference type="SUPFAM" id="SSF53649">
    <property type="entry name" value="Alkaline phosphatase-like"/>
    <property type="match status" value="1"/>
</dbReference>
<dbReference type="SUPFAM" id="SSF53448">
    <property type="entry name" value="Nucleotide-diphospho-sugar transferases"/>
    <property type="match status" value="1"/>
</dbReference>
<feature type="transmembrane region" description="Helical" evidence="2">
    <location>
        <begin position="287"/>
        <end position="305"/>
    </location>
</feature>
<evidence type="ECO:0008006" key="7">
    <source>
        <dbReference type="Google" id="ProtNLM"/>
    </source>
</evidence>
<feature type="transmembrane region" description="Helical" evidence="2">
    <location>
        <begin position="433"/>
        <end position="455"/>
    </location>
</feature>
<evidence type="ECO:0000256" key="2">
    <source>
        <dbReference type="SAM" id="Phobius"/>
    </source>
</evidence>